<organism evidence="2 3">
    <name type="scientific">Streptomyces graminofaciens</name>
    <dbReference type="NCBI Taxonomy" id="68212"/>
    <lineage>
        <taxon>Bacteria</taxon>
        <taxon>Bacillati</taxon>
        <taxon>Actinomycetota</taxon>
        <taxon>Actinomycetes</taxon>
        <taxon>Kitasatosporales</taxon>
        <taxon>Streptomycetaceae</taxon>
        <taxon>Streptomyces</taxon>
    </lineage>
</organism>
<reference evidence="2 3" key="1">
    <citation type="journal article" date="2010" name="ChemBioChem">
        <title>Cloning and characterization of the biosynthetic gene cluster of 16-membered macrolide antibiotic FD-891: involvement of a dual functional cytochrome P450 monooxygenase catalyzing epoxidation and hydroxylation.</title>
        <authorList>
            <person name="Kudo F."/>
            <person name="Motegi A."/>
            <person name="Mizoue K."/>
            <person name="Eguchi T."/>
        </authorList>
    </citation>
    <scope>NUCLEOTIDE SEQUENCE [LARGE SCALE GENOMIC DNA]</scope>
    <source>
        <strain evidence="2 3">A-8890</strain>
    </source>
</reference>
<protein>
    <submittedName>
        <fullName evidence="2">Uncharacterized protein</fullName>
    </submittedName>
</protein>
<sequence length="55" mass="5821">MELGLGIAQEGEQETVTVTGPEEQRALSHAGGLGDGLHRHVLGPPLRHQSGGRRQ</sequence>
<evidence type="ECO:0000313" key="3">
    <source>
        <dbReference type="Proteomes" id="UP001321542"/>
    </source>
</evidence>
<feature type="region of interest" description="Disordered" evidence="1">
    <location>
        <begin position="27"/>
        <end position="55"/>
    </location>
</feature>
<evidence type="ECO:0000256" key="1">
    <source>
        <dbReference type="SAM" id="MobiDB-lite"/>
    </source>
</evidence>
<evidence type="ECO:0000313" key="2">
    <source>
        <dbReference type="EMBL" id="BBC31080.1"/>
    </source>
</evidence>
<dbReference type="EMBL" id="AP018448">
    <property type="protein sequence ID" value="BBC31080.1"/>
    <property type="molecule type" value="Genomic_DNA"/>
</dbReference>
<keyword evidence="3" id="KW-1185">Reference proteome</keyword>
<gene>
    <name evidence="2" type="ORF">SGFS_023740</name>
</gene>
<accession>A0ABN5VDK8</accession>
<reference evidence="2 3" key="2">
    <citation type="journal article" date="2023" name="ChemBioChem">
        <title>Acyltransferase Domain Exchange between Two Independent Type I Polyketide Synthases in the Same Producer Strain of Macrolide Antibiotics.</title>
        <authorList>
            <person name="Kudo F."/>
            <person name="Kishikawa K."/>
            <person name="Tsuboi K."/>
            <person name="Kido T."/>
            <person name="Usui T."/>
            <person name="Hashimoto J."/>
            <person name="Shin-Ya K."/>
            <person name="Miyanaga A."/>
            <person name="Eguchi T."/>
        </authorList>
    </citation>
    <scope>NUCLEOTIDE SEQUENCE [LARGE SCALE GENOMIC DNA]</scope>
    <source>
        <strain evidence="2 3">A-8890</strain>
    </source>
</reference>
<proteinExistence type="predicted"/>
<name>A0ABN5VDK8_9ACTN</name>
<dbReference type="Proteomes" id="UP001321542">
    <property type="component" value="Chromosome"/>
</dbReference>